<accession>A0AAV3XZY0</accession>
<keyword evidence="1" id="KW-1133">Transmembrane helix</keyword>
<keyword evidence="3" id="KW-1185">Reference proteome</keyword>
<protein>
    <submittedName>
        <fullName evidence="2">Uncharacterized protein</fullName>
    </submittedName>
</protein>
<organism evidence="2 3">
    <name type="scientific">Plakobranchus ocellatus</name>
    <dbReference type="NCBI Taxonomy" id="259542"/>
    <lineage>
        <taxon>Eukaryota</taxon>
        <taxon>Metazoa</taxon>
        <taxon>Spiralia</taxon>
        <taxon>Lophotrochozoa</taxon>
        <taxon>Mollusca</taxon>
        <taxon>Gastropoda</taxon>
        <taxon>Heterobranchia</taxon>
        <taxon>Euthyneura</taxon>
        <taxon>Panpulmonata</taxon>
        <taxon>Sacoglossa</taxon>
        <taxon>Placobranchoidea</taxon>
        <taxon>Plakobranchidae</taxon>
        <taxon>Plakobranchus</taxon>
    </lineage>
</organism>
<sequence length="98" mass="11190">MLPEYLCRNHLGMLVEHLPLLSDEHLPGKLVNHYPKTLQSNPLYLPAWHPAMRISSLGMLMECLLILLVIMIAKHFVGPPKEIFLRAPTWMIKGVTPL</sequence>
<evidence type="ECO:0000313" key="3">
    <source>
        <dbReference type="Proteomes" id="UP000735302"/>
    </source>
</evidence>
<keyword evidence="1" id="KW-0812">Transmembrane</keyword>
<evidence type="ECO:0000313" key="2">
    <source>
        <dbReference type="EMBL" id="GFN76014.1"/>
    </source>
</evidence>
<dbReference type="AlphaFoldDB" id="A0AAV3XZY0"/>
<gene>
    <name evidence="2" type="ORF">PoB_000252000</name>
</gene>
<reference evidence="2 3" key="1">
    <citation type="journal article" date="2021" name="Elife">
        <title>Chloroplast acquisition without the gene transfer in kleptoplastic sea slugs, Plakobranchus ocellatus.</title>
        <authorList>
            <person name="Maeda T."/>
            <person name="Takahashi S."/>
            <person name="Yoshida T."/>
            <person name="Shimamura S."/>
            <person name="Takaki Y."/>
            <person name="Nagai Y."/>
            <person name="Toyoda A."/>
            <person name="Suzuki Y."/>
            <person name="Arimoto A."/>
            <person name="Ishii H."/>
            <person name="Satoh N."/>
            <person name="Nishiyama T."/>
            <person name="Hasebe M."/>
            <person name="Maruyama T."/>
            <person name="Minagawa J."/>
            <person name="Obokata J."/>
            <person name="Shigenobu S."/>
        </authorList>
    </citation>
    <scope>NUCLEOTIDE SEQUENCE [LARGE SCALE GENOMIC DNA]</scope>
</reference>
<dbReference type="Proteomes" id="UP000735302">
    <property type="component" value="Unassembled WGS sequence"/>
</dbReference>
<dbReference type="EMBL" id="BLXT01000312">
    <property type="protein sequence ID" value="GFN76014.1"/>
    <property type="molecule type" value="Genomic_DNA"/>
</dbReference>
<comment type="caution">
    <text evidence="2">The sequence shown here is derived from an EMBL/GenBank/DDBJ whole genome shotgun (WGS) entry which is preliminary data.</text>
</comment>
<name>A0AAV3XZY0_9GAST</name>
<feature type="transmembrane region" description="Helical" evidence="1">
    <location>
        <begin position="51"/>
        <end position="73"/>
    </location>
</feature>
<proteinExistence type="predicted"/>
<evidence type="ECO:0000256" key="1">
    <source>
        <dbReference type="SAM" id="Phobius"/>
    </source>
</evidence>
<keyword evidence="1" id="KW-0472">Membrane</keyword>